<sequence length="59" mass="6410">EVASLDNVEDTAPAYLLATTDGVLAAVNNRLDFWHVDWSEPLVGECLNGSFSLKYGDLP</sequence>
<dbReference type="EMBL" id="CAUJNA010002001">
    <property type="protein sequence ID" value="CAJ1390103.1"/>
    <property type="molecule type" value="Genomic_DNA"/>
</dbReference>
<accession>A0AA36IMF8</accession>
<name>A0AA36IMF8_9DINO</name>
<dbReference type="AlphaFoldDB" id="A0AA36IMF8"/>
<protein>
    <submittedName>
        <fullName evidence="1">Uncharacterized protein</fullName>
    </submittedName>
</protein>
<dbReference type="Proteomes" id="UP001178507">
    <property type="component" value="Unassembled WGS sequence"/>
</dbReference>
<gene>
    <name evidence="1" type="ORF">EVOR1521_LOCUS15603</name>
</gene>
<organism evidence="1 2">
    <name type="scientific">Effrenium voratum</name>
    <dbReference type="NCBI Taxonomy" id="2562239"/>
    <lineage>
        <taxon>Eukaryota</taxon>
        <taxon>Sar</taxon>
        <taxon>Alveolata</taxon>
        <taxon>Dinophyceae</taxon>
        <taxon>Suessiales</taxon>
        <taxon>Symbiodiniaceae</taxon>
        <taxon>Effrenium</taxon>
    </lineage>
</organism>
<evidence type="ECO:0000313" key="2">
    <source>
        <dbReference type="Proteomes" id="UP001178507"/>
    </source>
</evidence>
<keyword evidence="2" id="KW-1185">Reference proteome</keyword>
<evidence type="ECO:0000313" key="1">
    <source>
        <dbReference type="EMBL" id="CAJ1390103.1"/>
    </source>
</evidence>
<comment type="caution">
    <text evidence="1">The sequence shown here is derived from an EMBL/GenBank/DDBJ whole genome shotgun (WGS) entry which is preliminary data.</text>
</comment>
<feature type="non-terminal residue" evidence="1">
    <location>
        <position position="59"/>
    </location>
</feature>
<reference evidence="1" key="1">
    <citation type="submission" date="2023-08" db="EMBL/GenBank/DDBJ databases">
        <authorList>
            <person name="Chen Y."/>
            <person name="Shah S."/>
            <person name="Dougan E. K."/>
            <person name="Thang M."/>
            <person name="Chan C."/>
        </authorList>
    </citation>
    <scope>NUCLEOTIDE SEQUENCE</scope>
</reference>
<proteinExistence type="predicted"/>
<feature type="non-terminal residue" evidence="1">
    <location>
        <position position="1"/>
    </location>
</feature>